<organism evidence="8 11">
    <name type="scientific">Didymodactylos carnosus</name>
    <dbReference type="NCBI Taxonomy" id="1234261"/>
    <lineage>
        <taxon>Eukaryota</taxon>
        <taxon>Metazoa</taxon>
        <taxon>Spiralia</taxon>
        <taxon>Gnathifera</taxon>
        <taxon>Rotifera</taxon>
        <taxon>Eurotatoria</taxon>
        <taxon>Bdelloidea</taxon>
        <taxon>Philodinida</taxon>
        <taxon>Philodinidae</taxon>
        <taxon>Didymodactylos</taxon>
    </lineage>
</organism>
<evidence type="ECO:0000256" key="3">
    <source>
        <dbReference type="ARBA" id="ARBA00022989"/>
    </source>
</evidence>
<reference evidence="8" key="1">
    <citation type="submission" date="2021-02" db="EMBL/GenBank/DDBJ databases">
        <authorList>
            <person name="Nowell W R."/>
        </authorList>
    </citation>
    <scope>NUCLEOTIDE SEQUENCE</scope>
</reference>
<feature type="transmembrane region" description="Helical" evidence="6">
    <location>
        <begin position="64"/>
        <end position="85"/>
    </location>
</feature>
<gene>
    <name evidence="8" type="ORF">GPM918_LOCUS13754</name>
    <name evidence="7" type="ORF">OVA965_LOCUS4807</name>
    <name evidence="10" type="ORF">SRO942_LOCUS13754</name>
    <name evidence="9" type="ORF">TMI583_LOCUS4805</name>
</gene>
<evidence type="ECO:0000256" key="5">
    <source>
        <dbReference type="ARBA" id="ARBA00023329"/>
    </source>
</evidence>
<keyword evidence="4 6" id="KW-0472">Membrane</keyword>
<evidence type="ECO:0000256" key="2">
    <source>
        <dbReference type="ARBA" id="ARBA00022824"/>
    </source>
</evidence>
<evidence type="ECO:0000256" key="1">
    <source>
        <dbReference type="ARBA" id="ARBA00022692"/>
    </source>
</evidence>
<dbReference type="EMBL" id="CAJOBA010001294">
    <property type="protein sequence ID" value="CAF3587687.1"/>
    <property type="molecule type" value="Genomic_DNA"/>
</dbReference>
<evidence type="ECO:0000313" key="8">
    <source>
        <dbReference type="EMBL" id="CAF1000937.1"/>
    </source>
</evidence>
<sequence>MQSSIQSLINQDEDDADALSWSVFRKMLVFILLLIVAPLGSYYASKQLLFDGFFEMSNSNSDYYAVFVTVVVIHILLIGFFILAFRGSPKKKLH</sequence>
<dbReference type="Pfam" id="PF09446">
    <property type="entry name" value="VMA21"/>
    <property type="match status" value="1"/>
</dbReference>
<evidence type="ECO:0000256" key="4">
    <source>
        <dbReference type="ARBA" id="ARBA00023136"/>
    </source>
</evidence>
<keyword evidence="3 6" id="KW-1133">Transmembrane helix</keyword>
<evidence type="ECO:0008006" key="12">
    <source>
        <dbReference type="Google" id="ProtNLM"/>
    </source>
</evidence>
<dbReference type="Proteomes" id="UP000677228">
    <property type="component" value="Unassembled WGS sequence"/>
</dbReference>
<evidence type="ECO:0000313" key="11">
    <source>
        <dbReference type="Proteomes" id="UP000663829"/>
    </source>
</evidence>
<proteinExistence type="predicted"/>
<dbReference type="GO" id="GO:0031410">
    <property type="term" value="C:cytoplasmic vesicle"/>
    <property type="evidence" value="ECO:0007669"/>
    <property type="project" value="UniProtKB-KW"/>
</dbReference>
<dbReference type="Proteomes" id="UP000681722">
    <property type="component" value="Unassembled WGS sequence"/>
</dbReference>
<dbReference type="OrthoDB" id="160405at2759"/>
<evidence type="ECO:0000313" key="9">
    <source>
        <dbReference type="EMBL" id="CAF3587687.1"/>
    </source>
</evidence>
<protein>
    <recommendedName>
        <fullName evidence="12">Vacuolar ATPase assembly integral membrane protein VMA21 homolog</fullName>
    </recommendedName>
</protein>
<dbReference type="EMBL" id="CAJNOK010001294">
    <property type="protein sequence ID" value="CAF0804116.1"/>
    <property type="molecule type" value="Genomic_DNA"/>
</dbReference>
<dbReference type="Proteomes" id="UP000663829">
    <property type="component" value="Unassembled WGS sequence"/>
</dbReference>
<evidence type="ECO:0000256" key="6">
    <source>
        <dbReference type="SAM" id="Phobius"/>
    </source>
</evidence>
<dbReference type="Proteomes" id="UP000682733">
    <property type="component" value="Unassembled WGS sequence"/>
</dbReference>
<dbReference type="PANTHER" id="PTHR31792:SF3">
    <property type="entry name" value="VACUOLAR ATPASE ASSEMBLY INTEGRAL MEMBRANE PROTEIN VMA21"/>
    <property type="match status" value="1"/>
</dbReference>
<dbReference type="PANTHER" id="PTHR31792">
    <property type="entry name" value="VACUOLAR ATPASE ASSEMBLY INTEGRAL MEMBRANE PROTEIN VMA21"/>
    <property type="match status" value="1"/>
</dbReference>
<name>A0A814GUL4_9BILA</name>
<dbReference type="AlphaFoldDB" id="A0A814GUL4"/>
<dbReference type="GO" id="GO:0005789">
    <property type="term" value="C:endoplasmic reticulum membrane"/>
    <property type="evidence" value="ECO:0007669"/>
    <property type="project" value="TreeGrafter"/>
</dbReference>
<feature type="transmembrane region" description="Helical" evidence="6">
    <location>
        <begin position="27"/>
        <end position="44"/>
    </location>
</feature>
<keyword evidence="1 6" id="KW-0812">Transmembrane</keyword>
<dbReference type="EMBL" id="CAJOBC010003210">
    <property type="protein sequence ID" value="CAF3772399.1"/>
    <property type="molecule type" value="Genomic_DNA"/>
</dbReference>
<keyword evidence="5" id="KW-0968">Cytoplasmic vesicle</keyword>
<keyword evidence="11" id="KW-1185">Reference proteome</keyword>
<accession>A0A814GUL4</accession>
<keyword evidence="2" id="KW-0256">Endoplasmic reticulum</keyword>
<dbReference type="GO" id="GO:0070072">
    <property type="term" value="P:vacuolar proton-transporting V-type ATPase complex assembly"/>
    <property type="evidence" value="ECO:0007669"/>
    <property type="project" value="InterPro"/>
</dbReference>
<dbReference type="InterPro" id="IPR019013">
    <property type="entry name" value="Vma21"/>
</dbReference>
<evidence type="ECO:0000313" key="10">
    <source>
        <dbReference type="EMBL" id="CAF3772399.1"/>
    </source>
</evidence>
<comment type="caution">
    <text evidence="8">The sequence shown here is derived from an EMBL/GenBank/DDBJ whole genome shotgun (WGS) entry which is preliminary data.</text>
</comment>
<dbReference type="EMBL" id="CAJNOQ010003210">
    <property type="protein sequence ID" value="CAF1000937.1"/>
    <property type="molecule type" value="Genomic_DNA"/>
</dbReference>
<evidence type="ECO:0000313" key="7">
    <source>
        <dbReference type="EMBL" id="CAF0804116.1"/>
    </source>
</evidence>